<evidence type="ECO:0000259" key="2">
    <source>
        <dbReference type="Pfam" id="PF01298"/>
    </source>
</evidence>
<evidence type="ECO:0000313" key="3">
    <source>
        <dbReference type="EMBL" id="RDF04599.1"/>
    </source>
</evidence>
<reference evidence="3 4" key="1">
    <citation type="submission" date="2018-05" db="EMBL/GenBank/DDBJ databases">
        <title>Draft Genome Sequences for a Diverse set of 7 Haemophilus Species.</title>
        <authorList>
            <person name="Nichols M."/>
            <person name="Topaz N."/>
            <person name="Wang X."/>
            <person name="Wang X."/>
            <person name="Boxrud D."/>
        </authorList>
    </citation>
    <scope>NUCLEOTIDE SEQUENCE [LARGE SCALE GENOMIC DNA]</scope>
    <source>
        <strain evidence="3 4">C2010039593</strain>
    </source>
</reference>
<dbReference type="InterPro" id="IPR054843">
    <property type="entry name" value="Slam_hemophilin_C"/>
</dbReference>
<evidence type="ECO:0000313" key="4">
    <source>
        <dbReference type="Proteomes" id="UP000253999"/>
    </source>
</evidence>
<feature type="domain" description="Transferrin-binding protein B C-lobe/N-lobe beta-barrel" evidence="2">
    <location>
        <begin position="197"/>
        <end position="305"/>
    </location>
</feature>
<proteinExistence type="predicted"/>
<dbReference type="SUPFAM" id="SSF56925">
    <property type="entry name" value="OMPA-like"/>
    <property type="match status" value="1"/>
</dbReference>
<organism evidence="3 4">
    <name type="scientific">Haemophilus parahaemolyticus</name>
    <dbReference type="NCBI Taxonomy" id="735"/>
    <lineage>
        <taxon>Bacteria</taxon>
        <taxon>Pseudomonadati</taxon>
        <taxon>Pseudomonadota</taxon>
        <taxon>Gammaproteobacteria</taxon>
        <taxon>Pasteurellales</taxon>
        <taxon>Pasteurellaceae</taxon>
        <taxon>Haemophilus</taxon>
    </lineage>
</organism>
<dbReference type="InterPro" id="IPR001677">
    <property type="entry name" value="TbpB_B_D"/>
</dbReference>
<dbReference type="AlphaFoldDB" id="A0A369ZHT0"/>
<dbReference type="Proteomes" id="UP000253999">
    <property type="component" value="Unassembled WGS sequence"/>
</dbReference>
<dbReference type="Gene3D" id="2.40.160.90">
    <property type="match status" value="1"/>
</dbReference>
<feature type="region of interest" description="Disordered" evidence="1">
    <location>
        <begin position="39"/>
        <end position="106"/>
    </location>
</feature>
<name>A0A369ZHT0_HAEPH</name>
<dbReference type="InterPro" id="IPR011250">
    <property type="entry name" value="OMP/PagP_B-barrel"/>
</dbReference>
<feature type="compositionally biased region" description="Polar residues" evidence="1">
    <location>
        <begin position="45"/>
        <end position="100"/>
    </location>
</feature>
<dbReference type="Pfam" id="PF01298">
    <property type="entry name" value="TbpB_B_D"/>
    <property type="match status" value="1"/>
</dbReference>
<evidence type="ECO:0000256" key="1">
    <source>
        <dbReference type="SAM" id="MobiDB-lite"/>
    </source>
</evidence>
<dbReference type="EMBL" id="QEQD01000004">
    <property type="protein sequence ID" value="RDF04599.1"/>
    <property type="molecule type" value="Genomic_DNA"/>
</dbReference>
<gene>
    <name evidence="3" type="ORF">DPV98_04285</name>
</gene>
<dbReference type="NCBIfam" id="NF041636">
    <property type="entry name" value="slam_lipo"/>
    <property type="match status" value="1"/>
</dbReference>
<protein>
    <recommendedName>
        <fullName evidence="2">Transferrin-binding protein B C-lobe/N-lobe beta-barrel domain-containing protein</fullName>
    </recommendedName>
</protein>
<comment type="caution">
    <text evidence="3">The sequence shown here is derived from an EMBL/GenBank/DDBJ whole genome shotgun (WGS) entry which is preliminary data.</text>
</comment>
<sequence>MLKITFMKNRKYMIFSLHNSAKFNLTTLSVLILTACGSGGSNSSTNHHATPQQTSNQSSKILQPKHSVQPNNAQPNPHTNSIAPATQPNTEKHMQSNPHNHTGGYTLINRRDKEKIHPLTNIDINKINIDDENIDIMLEPSEDINSPWTIYSQSNRDIIICCEKYSSTRFGIIDSPNESIPAYIFYNGKPTQSMPLGKASYSGEVIGNIGEYNKKTGYNSGISKFDVDFDEKKLKGTLTIKNIKPVHIDANIQNNTFTGTATSDAFKSDTKVEVQGKFFGENAKELGGIAESHDDSFSAAFGAQKQ</sequence>
<dbReference type="STRING" id="735.B0185_07755"/>
<accession>A0A369ZHT0</accession>